<comment type="caution">
    <text evidence="1">The sequence shown here is derived from an EMBL/GenBank/DDBJ whole genome shotgun (WGS) entry which is preliminary data.</text>
</comment>
<gene>
    <name evidence="1" type="ORF">AVEN_212838_1</name>
</gene>
<dbReference type="Proteomes" id="UP000499080">
    <property type="component" value="Unassembled WGS sequence"/>
</dbReference>
<reference evidence="1 2" key="1">
    <citation type="journal article" date="2019" name="Sci. Rep.">
        <title>Orb-weaving spider Araneus ventricosus genome elucidates the spidroin gene catalogue.</title>
        <authorList>
            <person name="Kono N."/>
            <person name="Nakamura H."/>
            <person name="Ohtoshi R."/>
            <person name="Moran D.A.P."/>
            <person name="Shinohara A."/>
            <person name="Yoshida Y."/>
            <person name="Fujiwara M."/>
            <person name="Mori M."/>
            <person name="Tomita M."/>
            <person name="Arakawa K."/>
        </authorList>
    </citation>
    <scope>NUCLEOTIDE SEQUENCE [LARGE SCALE GENOMIC DNA]</scope>
</reference>
<dbReference type="EMBL" id="BGPR01068563">
    <property type="protein sequence ID" value="GBO42471.1"/>
    <property type="molecule type" value="Genomic_DNA"/>
</dbReference>
<keyword evidence="2" id="KW-1185">Reference proteome</keyword>
<sequence length="30" mass="3518">RYSLRNASSRRTVLLNLKNEISKSAVIWKN</sequence>
<name>A0A4Y2WYX7_ARAVE</name>
<evidence type="ECO:0000313" key="2">
    <source>
        <dbReference type="Proteomes" id="UP000499080"/>
    </source>
</evidence>
<accession>A0A4Y2WYX7</accession>
<dbReference type="AlphaFoldDB" id="A0A4Y2WYX7"/>
<feature type="non-terminal residue" evidence="1">
    <location>
        <position position="1"/>
    </location>
</feature>
<protein>
    <submittedName>
        <fullName evidence="1">Uncharacterized protein</fullName>
    </submittedName>
</protein>
<organism evidence="1 2">
    <name type="scientific">Araneus ventricosus</name>
    <name type="common">Orbweaver spider</name>
    <name type="synonym">Epeira ventricosa</name>
    <dbReference type="NCBI Taxonomy" id="182803"/>
    <lineage>
        <taxon>Eukaryota</taxon>
        <taxon>Metazoa</taxon>
        <taxon>Ecdysozoa</taxon>
        <taxon>Arthropoda</taxon>
        <taxon>Chelicerata</taxon>
        <taxon>Arachnida</taxon>
        <taxon>Araneae</taxon>
        <taxon>Araneomorphae</taxon>
        <taxon>Entelegynae</taxon>
        <taxon>Araneoidea</taxon>
        <taxon>Araneidae</taxon>
        <taxon>Araneus</taxon>
    </lineage>
</organism>
<evidence type="ECO:0000313" key="1">
    <source>
        <dbReference type="EMBL" id="GBO42471.1"/>
    </source>
</evidence>
<proteinExistence type="predicted"/>